<evidence type="ECO:0000313" key="2">
    <source>
        <dbReference type="EMBL" id="MVN87129.1"/>
    </source>
</evidence>
<sequence>MSTQHDVPTSAAPAPTRVTLPTATDRPVPLIVQQWAEAWNTADARGLAALMTEQGVYQDFAFQARNVGRDGVAHWLDLTVRSIPDTHVTVLDAFQVGDRAAAQWIFSGTPTGFGDLGGRSFSVLATSLFHLRDGKIQEVTDMYNRADLFHQLGLPSDHWVAPQP</sequence>
<dbReference type="AlphaFoldDB" id="A0A7C9HRQ1"/>
<name>A0A7C9HRQ1_9DEIO</name>
<dbReference type="PANTHER" id="PTHR38436:SF1">
    <property type="entry name" value="ESTER CYCLASE"/>
    <property type="match status" value="1"/>
</dbReference>
<dbReference type="Pfam" id="PF07366">
    <property type="entry name" value="SnoaL"/>
    <property type="match status" value="1"/>
</dbReference>
<dbReference type="Proteomes" id="UP000483286">
    <property type="component" value="Unassembled WGS sequence"/>
</dbReference>
<evidence type="ECO:0000256" key="1">
    <source>
        <dbReference type="SAM" id="MobiDB-lite"/>
    </source>
</evidence>
<evidence type="ECO:0008006" key="4">
    <source>
        <dbReference type="Google" id="ProtNLM"/>
    </source>
</evidence>
<dbReference type="EMBL" id="WQLB01000011">
    <property type="protein sequence ID" value="MVN87129.1"/>
    <property type="molecule type" value="Genomic_DNA"/>
</dbReference>
<keyword evidence="3" id="KW-1185">Reference proteome</keyword>
<feature type="region of interest" description="Disordered" evidence="1">
    <location>
        <begin position="1"/>
        <end position="20"/>
    </location>
</feature>
<dbReference type="PANTHER" id="PTHR38436">
    <property type="entry name" value="POLYKETIDE CYCLASE SNOAL-LIKE DOMAIN"/>
    <property type="match status" value="1"/>
</dbReference>
<comment type="caution">
    <text evidence="2">The sequence shown here is derived from an EMBL/GenBank/DDBJ whole genome shotgun (WGS) entry which is preliminary data.</text>
</comment>
<proteinExistence type="predicted"/>
<organism evidence="2 3">
    <name type="scientific">Deinococcus arboris</name>
    <dbReference type="NCBI Taxonomy" id="2682977"/>
    <lineage>
        <taxon>Bacteria</taxon>
        <taxon>Thermotogati</taxon>
        <taxon>Deinococcota</taxon>
        <taxon>Deinococci</taxon>
        <taxon>Deinococcales</taxon>
        <taxon>Deinococcaceae</taxon>
        <taxon>Deinococcus</taxon>
    </lineage>
</organism>
<dbReference type="InterPro" id="IPR032710">
    <property type="entry name" value="NTF2-like_dom_sf"/>
</dbReference>
<dbReference type="GO" id="GO:0030638">
    <property type="term" value="P:polyketide metabolic process"/>
    <property type="evidence" value="ECO:0007669"/>
    <property type="project" value="InterPro"/>
</dbReference>
<reference evidence="2 3" key="1">
    <citation type="submission" date="2019-12" db="EMBL/GenBank/DDBJ databases">
        <title>Deinococcus sp. HMF7620 Genome sequencing and assembly.</title>
        <authorList>
            <person name="Kang H."/>
            <person name="Kim H."/>
            <person name="Joh K."/>
        </authorList>
    </citation>
    <scope>NUCLEOTIDE SEQUENCE [LARGE SCALE GENOMIC DNA]</scope>
    <source>
        <strain evidence="2 3">HMF7620</strain>
    </source>
</reference>
<dbReference type="InterPro" id="IPR009959">
    <property type="entry name" value="Cyclase_SnoaL-like"/>
</dbReference>
<accession>A0A7C9HRQ1</accession>
<dbReference type="Gene3D" id="3.10.450.50">
    <property type="match status" value="1"/>
</dbReference>
<evidence type="ECO:0000313" key="3">
    <source>
        <dbReference type="Proteomes" id="UP000483286"/>
    </source>
</evidence>
<gene>
    <name evidence="2" type="ORF">GO986_10145</name>
</gene>
<dbReference type="RefSeq" id="WP_157459175.1">
    <property type="nucleotide sequence ID" value="NZ_WQLB01000011.1"/>
</dbReference>
<protein>
    <recommendedName>
        <fullName evidence="4">Ester cyclase</fullName>
    </recommendedName>
</protein>
<dbReference type="SUPFAM" id="SSF54427">
    <property type="entry name" value="NTF2-like"/>
    <property type="match status" value="1"/>
</dbReference>